<protein>
    <submittedName>
        <fullName evidence="1">Uncharacterized protein</fullName>
    </submittedName>
</protein>
<comment type="caution">
    <text evidence="1">The sequence shown here is derived from an EMBL/GenBank/DDBJ whole genome shotgun (WGS) entry which is preliminary data.</text>
</comment>
<dbReference type="OrthoDB" id="981434at2"/>
<keyword evidence="2" id="KW-1185">Reference proteome</keyword>
<reference evidence="1 2" key="1">
    <citation type="submission" date="2007-01" db="EMBL/GenBank/DDBJ databases">
        <authorList>
            <person name="Haygood M."/>
            <person name="Podell S."/>
            <person name="Anderson C."/>
            <person name="Hopkinson B."/>
            <person name="Roe K."/>
            <person name="Barbeau K."/>
            <person name="Gaasterland T."/>
            <person name="Ferriera S."/>
            <person name="Johnson J."/>
            <person name="Kravitz S."/>
            <person name="Beeson K."/>
            <person name="Sutton G."/>
            <person name="Rogers Y.-H."/>
            <person name="Friedman R."/>
            <person name="Frazier M."/>
            <person name="Venter J.C."/>
        </authorList>
    </citation>
    <scope>NUCLEOTIDE SEQUENCE [LARGE SCALE GENOMIC DNA]</scope>
    <source>
        <strain evidence="1 2">ATCC 23134</strain>
    </source>
</reference>
<organism evidence="1 2">
    <name type="scientific">Microscilla marina ATCC 23134</name>
    <dbReference type="NCBI Taxonomy" id="313606"/>
    <lineage>
        <taxon>Bacteria</taxon>
        <taxon>Pseudomonadati</taxon>
        <taxon>Bacteroidota</taxon>
        <taxon>Cytophagia</taxon>
        <taxon>Cytophagales</taxon>
        <taxon>Microscillaceae</taxon>
        <taxon>Microscilla</taxon>
    </lineage>
</organism>
<name>A1ZKL2_MICM2</name>
<dbReference type="Proteomes" id="UP000004095">
    <property type="component" value="Unassembled WGS sequence"/>
</dbReference>
<dbReference type="InterPro" id="IPR046239">
    <property type="entry name" value="DUF6272"/>
</dbReference>
<dbReference type="Pfam" id="PF19788">
    <property type="entry name" value="DUF6272"/>
    <property type="match status" value="1"/>
</dbReference>
<sequence>MTMADTLTSSNQENFDFFNHYSLLSKERVILSYKGPITNVLLSEFGKDVRQKLQGNKKVSKKVFSIFMEVTQNILFYSKEVNHFGNKDKVGTIVVVELKDHIKILSGNLIIRKSINSLLKKFDAIQSLDREALRAYKRELRDAPSEEESRGAGIGLVQIALVSDEIEASIQNMGDEFAFFALSIKVKS</sequence>
<dbReference type="eggNOG" id="ENOG502ZBV5">
    <property type="taxonomic scope" value="Bacteria"/>
</dbReference>
<evidence type="ECO:0000313" key="1">
    <source>
        <dbReference type="EMBL" id="EAY29238.1"/>
    </source>
</evidence>
<dbReference type="NCBIfam" id="NF038262">
    <property type="entry name" value="SiaB_fam_kinase"/>
    <property type="match status" value="1"/>
</dbReference>
<dbReference type="EMBL" id="AAWS01000012">
    <property type="protein sequence ID" value="EAY29238.1"/>
    <property type="molecule type" value="Genomic_DNA"/>
</dbReference>
<proteinExistence type="predicted"/>
<gene>
    <name evidence="1" type="ORF">M23134_02429</name>
</gene>
<accession>A1ZKL2</accession>
<evidence type="ECO:0000313" key="2">
    <source>
        <dbReference type="Proteomes" id="UP000004095"/>
    </source>
</evidence>
<dbReference type="AlphaFoldDB" id="A1ZKL2"/>